<organism evidence="8 9">
    <name type="scientific">Anopheles culicifacies</name>
    <dbReference type="NCBI Taxonomy" id="139723"/>
    <lineage>
        <taxon>Eukaryota</taxon>
        <taxon>Metazoa</taxon>
        <taxon>Ecdysozoa</taxon>
        <taxon>Arthropoda</taxon>
        <taxon>Hexapoda</taxon>
        <taxon>Insecta</taxon>
        <taxon>Pterygota</taxon>
        <taxon>Neoptera</taxon>
        <taxon>Endopterygota</taxon>
        <taxon>Diptera</taxon>
        <taxon>Nematocera</taxon>
        <taxon>Culicoidea</taxon>
        <taxon>Culicidae</taxon>
        <taxon>Anophelinae</taxon>
        <taxon>Anopheles</taxon>
        <taxon>culicifacies species complex</taxon>
    </lineage>
</organism>
<keyword evidence="2" id="KW-0507">mRNA processing</keyword>
<dbReference type="GO" id="GO:0005686">
    <property type="term" value="C:U2 snRNP"/>
    <property type="evidence" value="ECO:0007669"/>
    <property type="project" value="TreeGrafter"/>
</dbReference>
<dbReference type="Pfam" id="PF00076">
    <property type="entry name" value="RRM_1"/>
    <property type="match status" value="1"/>
</dbReference>
<evidence type="ECO:0000256" key="1">
    <source>
        <dbReference type="ARBA" id="ARBA00007747"/>
    </source>
</evidence>
<dbReference type="Proteomes" id="UP000075883">
    <property type="component" value="Unassembled WGS sequence"/>
</dbReference>
<reference evidence="8" key="2">
    <citation type="submission" date="2020-05" db="UniProtKB">
        <authorList>
            <consortium name="EnsemblMetazoa"/>
        </authorList>
    </citation>
    <scope>IDENTIFICATION</scope>
    <source>
        <strain evidence="8">A-37</strain>
    </source>
</reference>
<evidence type="ECO:0000256" key="2">
    <source>
        <dbReference type="ARBA" id="ARBA00022664"/>
    </source>
</evidence>
<evidence type="ECO:0000259" key="7">
    <source>
        <dbReference type="Pfam" id="PF00076"/>
    </source>
</evidence>
<dbReference type="GO" id="GO:0000398">
    <property type="term" value="P:mRNA splicing, via spliceosome"/>
    <property type="evidence" value="ECO:0007669"/>
    <property type="project" value="UniProtKB-ARBA"/>
</dbReference>
<keyword evidence="5" id="KW-0508">mRNA splicing</keyword>
<dbReference type="GO" id="GO:0003723">
    <property type="term" value="F:RNA binding"/>
    <property type="evidence" value="ECO:0007669"/>
    <property type="project" value="UniProtKB-KW"/>
</dbReference>
<keyword evidence="4" id="KW-0694">RNA-binding</keyword>
<dbReference type="VEuPathDB" id="VectorBase:ACUA023593"/>
<evidence type="ECO:0000256" key="4">
    <source>
        <dbReference type="ARBA" id="ARBA00022884"/>
    </source>
</evidence>
<evidence type="ECO:0000256" key="5">
    <source>
        <dbReference type="ARBA" id="ARBA00023187"/>
    </source>
</evidence>
<feature type="compositionally biased region" description="Basic and acidic residues" evidence="6">
    <location>
        <begin position="250"/>
        <end position="272"/>
    </location>
</feature>
<proteinExistence type="inferred from homology"/>
<dbReference type="EnsemblMetazoa" id="ACUA023593-RA">
    <property type="protein sequence ID" value="ACUA023593-PA"/>
    <property type="gene ID" value="ACUA023593"/>
</dbReference>
<dbReference type="SUPFAM" id="SSF54928">
    <property type="entry name" value="RNA-binding domain, RBD"/>
    <property type="match status" value="1"/>
</dbReference>
<evidence type="ECO:0000313" key="8">
    <source>
        <dbReference type="EnsemblMetazoa" id="ACUA023593-PA"/>
    </source>
</evidence>
<dbReference type="InterPro" id="IPR034393">
    <property type="entry name" value="TatSF1-like"/>
</dbReference>
<evidence type="ECO:0000313" key="9">
    <source>
        <dbReference type="Proteomes" id="UP000075883"/>
    </source>
</evidence>
<protein>
    <recommendedName>
        <fullName evidence="7">RRM domain-containing protein</fullName>
    </recommendedName>
</protein>
<dbReference type="PANTHER" id="PTHR15608">
    <property type="entry name" value="SPLICING FACTOR U2AF-ASSOCIATED PROTEIN 2"/>
    <property type="match status" value="1"/>
</dbReference>
<dbReference type="InterPro" id="IPR000504">
    <property type="entry name" value="RRM_dom"/>
</dbReference>
<feature type="region of interest" description="Disordered" evidence="6">
    <location>
        <begin position="206"/>
        <end position="272"/>
    </location>
</feature>
<name>A0A182MQ44_9DIPT</name>
<keyword evidence="9" id="KW-1185">Reference proteome</keyword>
<dbReference type="InterPro" id="IPR035979">
    <property type="entry name" value="RBD_domain_sf"/>
</dbReference>
<keyword evidence="3" id="KW-0677">Repeat</keyword>
<dbReference type="GO" id="GO:0005684">
    <property type="term" value="C:U2-type spliceosomal complex"/>
    <property type="evidence" value="ECO:0007669"/>
    <property type="project" value="TreeGrafter"/>
</dbReference>
<dbReference type="EMBL" id="AXCM01004207">
    <property type="status" value="NOT_ANNOTATED_CDS"/>
    <property type="molecule type" value="Genomic_DNA"/>
</dbReference>
<feature type="compositionally biased region" description="Basic and acidic residues" evidence="6">
    <location>
        <begin position="206"/>
        <end position="215"/>
    </location>
</feature>
<dbReference type="Gene3D" id="3.30.70.330">
    <property type="match status" value="1"/>
</dbReference>
<sequence>MSVGNVGGQGVGMFAQNIESVDLALKILDNYDVRGHKIKVQRAEFQMRGEYNPTLKPKMRKKEKERLKKMQESLFDWRPEKMRGERSKHERIVIIKNLFEPSLFDREVHLLLEYQNDLREECAKCGTVRRVLLYDRHPEGVAQITMGDPEEADLVVQMMNGRYFGQRQLTAAIWDGRTKYRIAETDADIDKRRGNWEEFLETDEAAEKEAAKVKDDADDPPSSETKASPEMKMDEPVEQLPVAESDDSVEEAKMKDTTEVDVEDAKQDPEPV</sequence>
<dbReference type="AlphaFoldDB" id="A0A182MQ44"/>
<accession>A0A182MQ44</accession>
<dbReference type="InterPro" id="IPR012677">
    <property type="entry name" value="Nucleotide-bd_a/b_plait_sf"/>
</dbReference>
<feature type="domain" description="RRM" evidence="7">
    <location>
        <begin position="115"/>
        <end position="169"/>
    </location>
</feature>
<evidence type="ECO:0000256" key="3">
    <source>
        <dbReference type="ARBA" id="ARBA00022737"/>
    </source>
</evidence>
<comment type="similarity">
    <text evidence="1">Belongs to the HTATSF1 family.</text>
</comment>
<dbReference type="CDD" id="cd12282">
    <property type="entry name" value="RRM2_TatSF1_like"/>
    <property type="match status" value="1"/>
</dbReference>
<dbReference type="FunFam" id="3.30.70.330:FF:000105">
    <property type="entry name" value="HIV Tat-specific factor 1 homolog"/>
    <property type="match status" value="1"/>
</dbReference>
<reference evidence="9" key="1">
    <citation type="submission" date="2013-09" db="EMBL/GenBank/DDBJ databases">
        <title>The Genome Sequence of Anopheles culicifacies species A.</title>
        <authorList>
            <consortium name="The Broad Institute Genomics Platform"/>
            <person name="Neafsey D.E."/>
            <person name="Besansky N."/>
            <person name="Howell P."/>
            <person name="Walton C."/>
            <person name="Young S.K."/>
            <person name="Zeng Q."/>
            <person name="Gargeya S."/>
            <person name="Fitzgerald M."/>
            <person name="Haas B."/>
            <person name="Abouelleil A."/>
            <person name="Allen A.W."/>
            <person name="Alvarado L."/>
            <person name="Arachchi H.M."/>
            <person name="Berlin A.M."/>
            <person name="Chapman S.B."/>
            <person name="Gainer-Dewar J."/>
            <person name="Goldberg J."/>
            <person name="Griggs A."/>
            <person name="Gujja S."/>
            <person name="Hansen M."/>
            <person name="Howarth C."/>
            <person name="Imamovic A."/>
            <person name="Ireland A."/>
            <person name="Larimer J."/>
            <person name="McCowan C."/>
            <person name="Murphy C."/>
            <person name="Pearson M."/>
            <person name="Poon T.W."/>
            <person name="Priest M."/>
            <person name="Roberts A."/>
            <person name="Saif S."/>
            <person name="Shea T."/>
            <person name="Sisk P."/>
            <person name="Sykes S."/>
            <person name="Wortman J."/>
            <person name="Nusbaum C."/>
            <person name="Birren B."/>
        </authorList>
    </citation>
    <scope>NUCLEOTIDE SEQUENCE [LARGE SCALE GENOMIC DNA]</scope>
    <source>
        <strain evidence="9">A-37</strain>
    </source>
</reference>
<evidence type="ECO:0000256" key="6">
    <source>
        <dbReference type="SAM" id="MobiDB-lite"/>
    </source>
</evidence>
<dbReference type="STRING" id="139723.A0A182MQ44"/>
<dbReference type="PANTHER" id="PTHR15608:SF0">
    <property type="entry name" value="HIV TAT-SPECIFIC FACTOR 1"/>
    <property type="match status" value="1"/>
</dbReference>